<accession>A0ABY7DHQ4</accession>
<reference evidence="1" key="1">
    <citation type="submission" date="2022-11" db="EMBL/GenBank/DDBJ databases">
        <title>Centuries of genome instability and evolution in soft-shell clam transmissible cancer (bioRxiv).</title>
        <authorList>
            <person name="Hart S.F.M."/>
            <person name="Yonemitsu M.A."/>
            <person name="Giersch R.M."/>
            <person name="Beal B.F."/>
            <person name="Arriagada G."/>
            <person name="Davis B.W."/>
            <person name="Ostrander E.A."/>
            <person name="Goff S.P."/>
            <person name="Metzger M.J."/>
        </authorList>
    </citation>
    <scope>NUCLEOTIDE SEQUENCE</scope>
    <source>
        <strain evidence="1">MELC-2E11</strain>
        <tissue evidence="1">Siphon/mantle</tissue>
    </source>
</reference>
<name>A0ABY7DHQ4_MYAAR</name>
<sequence length="26" mass="2891">MLAAASSDSNMEFGLTRTAWLLLVHR</sequence>
<protein>
    <submittedName>
        <fullName evidence="1">Uncharacterized protein</fullName>
    </submittedName>
</protein>
<proteinExistence type="predicted"/>
<evidence type="ECO:0000313" key="2">
    <source>
        <dbReference type="Proteomes" id="UP001164746"/>
    </source>
</evidence>
<dbReference type="EMBL" id="CP111013">
    <property type="protein sequence ID" value="WAQ96242.1"/>
    <property type="molecule type" value="Genomic_DNA"/>
</dbReference>
<gene>
    <name evidence="1" type="ORF">MAR_028932</name>
</gene>
<dbReference type="Proteomes" id="UP001164746">
    <property type="component" value="Chromosome 2"/>
</dbReference>
<organism evidence="1 2">
    <name type="scientific">Mya arenaria</name>
    <name type="common">Soft-shell clam</name>
    <dbReference type="NCBI Taxonomy" id="6604"/>
    <lineage>
        <taxon>Eukaryota</taxon>
        <taxon>Metazoa</taxon>
        <taxon>Spiralia</taxon>
        <taxon>Lophotrochozoa</taxon>
        <taxon>Mollusca</taxon>
        <taxon>Bivalvia</taxon>
        <taxon>Autobranchia</taxon>
        <taxon>Heteroconchia</taxon>
        <taxon>Euheterodonta</taxon>
        <taxon>Imparidentia</taxon>
        <taxon>Neoheterodontei</taxon>
        <taxon>Myida</taxon>
        <taxon>Myoidea</taxon>
        <taxon>Myidae</taxon>
        <taxon>Mya</taxon>
    </lineage>
</organism>
<evidence type="ECO:0000313" key="1">
    <source>
        <dbReference type="EMBL" id="WAQ96242.1"/>
    </source>
</evidence>
<keyword evidence="2" id="KW-1185">Reference proteome</keyword>